<keyword evidence="6" id="KW-1185">Reference proteome</keyword>
<dbReference type="SFLD" id="SFLDS00003">
    <property type="entry name" value="Haloacid_Dehalogenase"/>
    <property type="match status" value="1"/>
</dbReference>
<dbReference type="EC" id="3.1.3.18" evidence="4"/>
<dbReference type="PANTHER" id="PTHR43434">
    <property type="entry name" value="PHOSPHOGLYCOLATE PHOSPHATASE"/>
    <property type="match status" value="1"/>
</dbReference>
<dbReference type="GO" id="GO:0008967">
    <property type="term" value="F:phosphoglycolate phosphatase activity"/>
    <property type="evidence" value="ECO:0007669"/>
    <property type="project" value="UniProtKB-EC"/>
</dbReference>
<evidence type="ECO:0000256" key="1">
    <source>
        <dbReference type="ARBA" id="ARBA00000830"/>
    </source>
</evidence>
<dbReference type="PANTHER" id="PTHR43434:SF1">
    <property type="entry name" value="PHOSPHOGLYCOLATE PHOSPHATASE"/>
    <property type="match status" value="1"/>
</dbReference>
<name>A0A6L6U9Y1_9FLAO</name>
<comment type="pathway">
    <text evidence="2">Organic acid metabolism; glycolate biosynthesis; glycolate from 2-phosphoglycolate: step 1/1.</text>
</comment>
<comment type="similarity">
    <text evidence="3">Belongs to the HAD-like hydrolase superfamily. CbbY/CbbZ/Gph/YieH family.</text>
</comment>
<keyword evidence="5" id="KW-0378">Hydrolase</keyword>
<reference evidence="5 6" key="1">
    <citation type="submission" date="2019-12" db="EMBL/GenBank/DDBJ databases">
        <authorList>
            <person name="Li J."/>
        </authorList>
    </citation>
    <scope>NUCLEOTIDE SEQUENCE [LARGE SCALE GENOMIC DNA]</scope>
    <source>
        <strain evidence="5 6">HL2-2</strain>
    </source>
</reference>
<dbReference type="AlphaFoldDB" id="A0A6L6U9Y1"/>
<gene>
    <name evidence="5" type="ORF">GN138_11450</name>
</gene>
<dbReference type="GO" id="GO:0005829">
    <property type="term" value="C:cytosol"/>
    <property type="evidence" value="ECO:0007669"/>
    <property type="project" value="TreeGrafter"/>
</dbReference>
<evidence type="ECO:0000313" key="5">
    <source>
        <dbReference type="EMBL" id="MUU79063.1"/>
    </source>
</evidence>
<dbReference type="Gene3D" id="3.40.50.1000">
    <property type="entry name" value="HAD superfamily/HAD-like"/>
    <property type="match status" value="1"/>
</dbReference>
<dbReference type="Proteomes" id="UP000478208">
    <property type="component" value="Unassembled WGS sequence"/>
</dbReference>
<evidence type="ECO:0000256" key="4">
    <source>
        <dbReference type="ARBA" id="ARBA00013078"/>
    </source>
</evidence>
<dbReference type="InterPro" id="IPR023214">
    <property type="entry name" value="HAD_sf"/>
</dbReference>
<dbReference type="InterPro" id="IPR041492">
    <property type="entry name" value="HAD_2"/>
</dbReference>
<comment type="catalytic activity">
    <reaction evidence="1">
        <text>2-phosphoglycolate + H2O = glycolate + phosphate</text>
        <dbReference type="Rhea" id="RHEA:14369"/>
        <dbReference type="ChEBI" id="CHEBI:15377"/>
        <dbReference type="ChEBI" id="CHEBI:29805"/>
        <dbReference type="ChEBI" id="CHEBI:43474"/>
        <dbReference type="ChEBI" id="CHEBI:58033"/>
        <dbReference type="EC" id="3.1.3.18"/>
    </reaction>
</comment>
<dbReference type="RefSeq" id="WP_157364136.1">
    <property type="nucleotide sequence ID" value="NZ_WOWS01000004.1"/>
</dbReference>
<dbReference type="Gene3D" id="1.10.150.240">
    <property type="entry name" value="Putative phosphatase, domain 2"/>
    <property type="match status" value="1"/>
</dbReference>
<dbReference type="InterPro" id="IPR050155">
    <property type="entry name" value="HAD-like_hydrolase_sf"/>
</dbReference>
<organism evidence="5 6">
    <name type="scientific">Winogradskyella endarachnes</name>
    <dbReference type="NCBI Taxonomy" id="2681965"/>
    <lineage>
        <taxon>Bacteria</taxon>
        <taxon>Pseudomonadati</taxon>
        <taxon>Bacteroidota</taxon>
        <taxon>Flavobacteriia</taxon>
        <taxon>Flavobacteriales</taxon>
        <taxon>Flavobacteriaceae</taxon>
        <taxon>Winogradskyella</taxon>
    </lineage>
</organism>
<dbReference type="SFLD" id="SFLDG01129">
    <property type="entry name" value="C1.5:_HAD__Beta-PGM__Phosphata"/>
    <property type="match status" value="1"/>
</dbReference>
<sequence>MKFKTILWDFDGVILDSMQVRDFGFREIFKDFKPLDVDKLIDYHRYNGGLSRYVKIRYFFEEIIGRATTEQEILEYASRFSDIMLNALVDQKNLIKDSVSFIKGNYNNYKFHIVSGSDQEELRFLCKALNLDKYFLSIEGSPTAKSKLVKDIIIKHNYAMESTCLIGDSINDFEAADNNEISFFGYNNETLKELSPNYISTFRKDAIKLN</sequence>
<protein>
    <recommendedName>
        <fullName evidence="4">phosphoglycolate phosphatase</fullName>
        <ecNumber evidence="4">3.1.3.18</ecNumber>
    </recommendedName>
</protein>
<comment type="caution">
    <text evidence="5">The sequence shown here is derived from an EMBL/GenBank/DDBJ whole genome shotgun (WGS) entry which is preliminary data.</text>
</comment>
<dbReference type="Pfam" id="PF13419">
    <property type="entry name" value="HAD_2"/>
    <property type="match status" value="1"/>
</dbReference>
<evidence type="ECO:0000256" key="3">
    <source>
        <dbReference type="ARBA" id="ARBA00006171"/>
    </source>
</evidence>
<dbReference type="EMBL" id="WOWS01000004">
    <property type="protein sequence ID" value="MUU79063.1"/>
    <property type="molecule type" value="Genomic_DNA"/>
</dbReference>
<evidence type="ECO:0000256" key="2">
    <source>
        <dbReference type="ARBA" id="ARBA00004818"/>
    </source>
</evidence>
<dbReference type="InterPro" id="IPR023198">
    <property type="entry name" value="PGP-like_dom2"/>
</dbReference>
<evidence type="ECO:0000313" key="6">
    <source>
        <dbReference type="Proteomes" id="UP000478208"/>
    </source>
</evidence>
<accession>A0A6L6U9Y1</accession>
<proteinExistence type="inferred from homology"/>
<dbReference type="SUPFAM" id="SSF56784">
    <property type="entry name" value="HAD-like"/>
    <property type="match status" value="1"/>
</dbReference>
<dbReference type="InterPro" id="IPR036412">
    <property type="entry name" value="HAD-like_sf"/>
</dbReference>
<dbReference type="GO" id="GO:0006281">
    <property type="term" value="P:DNA repair"/>
    <property type="evidence" value="ECO:0007669"/>
    <property type="project" value="TreeGrafter"/>
</dbReference>